<keyword evidence="1" id="KW-0732">Signal</keyword>
<evidence type="ECO:0008006" key="4">
    <source>
        <dbReference type="Google" id="ProtNLM"/>
    </source>
</evidence>
<keyword evidence="3" id="KW-1185">Reference proteome</keyword>
<accession>A0ABM6CX37</accession>
<proteinExistence type="predicted"/>
<dbReference type="InterPro" id="IPR042100">
    <property type="entry name" value="Bug_dom1"/>
</dbReference>
<sequence>MHHLKRDLAAIALASAAMPWAVAASDQEAAYPQRPVTLVIGFPPGGSADALAQLIAHRQPPQPMSSKY</sequence>
<evidence type="ECO:0000313" key="3">
    <source>
        <dbReference type="Proteomes" id="UP000091897"/>
    </source>
</evidence>
<reference evidence="2 3" key="1">
    <citation type="submission" date="2016-06" db="EMBL/GenBank/DDBJ databases">
        <title>Complete genome sequences of Bordetella bronchialis and Bordetella flabilis.</title>
        <authorList>
            <person name="LiPuma J.J."/>
            <person name="Spilker T."/>
        </authorList>
    </citation>
    <scope>NUCLEOTIDE SEQUENCE [LARGE SCALE GENOMIC DNA]</scope>
    <source>
        <strain evidence="2 3">AU3182</strain>
    </source>
</reference>
<dbReference type="Proteomes" id="UP000091897">
    <property type="component" value="Chromosome"/>
</dbReference>
<dbReference type="EMBL" id="CP016170">
    <property type="protein sequence ID" value="ANN68688.1"/>
    <property type="molecule type" value="Genomic_DNA"/>
</dbReference>
<gene>
    <name evidence="2" type="ORF">BAU06_22405</name>
</gene>
<feature type="signal peptide" evidence="1">
    <location>
        <begin position="1"/>
        <end position="23"/>
    </location>
</feature>
<protein>
    <recommendedName>
        <fullName evidence="4">Tripartite tricarboxylate transporter substrate binding protein</fullName>
    </recommendedName>
</protein>
<organism evidence="2 3">
    <name type="scientific">Bordetella bronchialis</name>
    <dbReference type="NCBI Taxonomy" id="463025"/>
    <lineage>
        <taxon>Bacteria</taxon>
        <taxon>Pseudomonadati</taxon>
        <taxon>Pseudomonadota</taxon>
        <taxon>Betaproteobacteria</taxon>
        <taxon>Burkholderiales</taxon>
        <taxon>Alcaligenaceae</taxon>
        <taxon>Bordetella</taxon>
    </lineage>
</organism>
<evidence type="ECO:0000313" key="2">
    <source>
        <dbReference type="EMBL" id="ANN68688.1"/>
    </source>
</evidence>
<evidence type="ECO:0000256" key="1">
    <source>
        <dbReference type="SAM" id="SignalP"/>
    </source>
</evidence>
<dbReference type="Gene3D" id="3.40.190.150">
    <property type="entry name" value="Bordetella uptake gene, domain 1"/>
    <property type="match status" value="1"/>
</dbReference>
<name>A0ABM6CX37_9BORD</name>
<feature type="chain" id="PRO_5047001723" description="Tripartite tricarboxylate transporter substrate binding protein" evidence="1">
    <location>
        <begin position="24"/>
        <end position="68"/>
    </location>
</feature>